<proteinExistence type="predicted"/>
<dbReference type="STRING" id="135739.BTO32_03520"/>
<dbReference type="RefSeq" id="WP_076723067.1">
    <property type="nucleotide sequence ID" value="NZ_JABWTC010000023.1"/>
</dbReference>
<dbReference type="OrthoDB" id="9806511at2"/>
<name>A0A1V2DWH4_9GAMM</name>
<evidence type="ECO:0008006" key="3">
    <source>
        <dbReference type="Google" id="ProtNLM"/>
    </source>
</evidence>
<dbReference type="Gene3D" id="3.30.310.50">
    <property type="entry name" value="Alpha-D-phosphohexomutase, C-terminal domain"/>
    <property type="match status" value="1"/>
</dbReference>
<comment type="caution">
    <text evidence="1">The sequence shown here is derived from an EMBL/GenBank/DDBJ whole genome shotgun (WGS) entry which is preliminary data.</text>
</comment>
<dbReference type="EMBL" id="MSCW01000002">
    <property type="protein sequence ID" value="ONF44819.1"/>
    <property type="molecule type" value="Genomic_DNA"/>
</dbReference>
<dbReference type="Pfam" id="PF09981">
    <property type="entry name" value="DUF2218"/>
    <property type="match status" value="1"/>
</dbReference>
<evidence type="ECO:0000313" key="2">
    <source>
        <dbReference type="Proteomes" id="UP000189339"/>
    </source>
</evidence>
<keyword evidence="2" id="KW-1185">Reference proteome</keyword>
<reference evidence="1 2" key="1">
    <citation type="submission" date="2016-12" db="EMBL/GenBank/DDBJ databases">
        <title>Marinobacter lutaoensis whole genome sequencing.</title>
        <authorList>
            <person name="Verma A."/>
            <person name="Krishnamurthi S."/>
        </authorList>
    </citation>
    <scope>NUCLEOTIDE SEQUENCE [LARGE SCALE GENOMIC DNA]</scope>
    <source>
        <strain evidence="1 2">T5054</strain>
    </source>
</reference>
<sequence length="94" mass="10257">MPSATAQVTVPAPGPLLKKLCRHFSHKVEATFDDQSGEVRFPFGTARLTADADTGVLSIHSEAETEALLEQTKSVVGDHLERFSTRHPVTVIWS</sequence>
<gene>
    <name evidence="1" type="ORF">BTO32_03520</name>
</gene>
<organism evidence="1 2">
    <name type="scientific">Marinobacter lutaoensis</name>
    <dbReference type="NCBI Taxonomy" id="135739"/>
    <lineage>
        <taxon>Bacteria</taxon>
        <taxon>Pseudomonadati</taxon>
        <taxon>Pseudomonadota</taxon>
        <taxon>Gammaproteobacteria</taxon>
        <taxon>Pseudomonadales</taxon>
        <taxon>Marinobacteraceae</taxon>
        <taxon>Marinobacter</taxon>
    </lineage>
</organism>
<protein>
    <recommendedName>
        <fullName evidence="3">2,4-dihydroxyhept-2-ene-1,7-dioic acid aldolase</fullName>
    </recommendedName>
</protein>
<dbReference type="Proteomes" id="UP000189339">
    <property type="component" value="Unassembled WGS sequence"/>
</dbReference>
<dbReference type="AlphaFoldDB" id="A0A1V2DWH4"/>
<dbReference type="InterPro" id="IPR014543">
    <property type="entry name" value="UCP028291"/>
</dbReference>
<evidence type="ECO:0000313" key="1">
    <source>
        <dbReference type="EMBL" id="ONF44819.1"/>
    </source>
</evidence>
<accession>A0A1V2DWH4</accession>